<dbReference type="Gene3D" id="1.10.443.10">
    <property type="entry name" value="Intergrase catalytic core"/>
    <property type="match status" value="1"/>
</dbReference>
<dbReference type="Pfam" id="PF00589">
    <property type="entry name" value="Phage_integrase"/>
    <property type="match status" value="1"/>
</dbReference>
<feature type="domain" description="Tyr recombinase" evidence="2">
    <location>
        <begin position="26"/>
        <end position="221"/>
    </location>
</feature>
<protein>
    <submittedName>
        <fullName evidence="3">Integrase</fullName>
    </submittedName>
</protein>
<organism evidence="3 4">
    <name type="scientific">Gloeocapsopsis dulcis AAB1 = 1H9</name>
    <dbReference type="NCBI Taxonomy" id="1433147"/>
    <lineage>
        <taxon>Bacteria</taxon>
        <taxon>Bacillati</taxon>
        <taxon>Cyanobacteriota</taxon>
        <taxon>Cyanophyceae</taxon>
        <taxon>Oscillatoriophycideae</taxon>
        <taxon>Chroococcales</taxon>
        <taxon>Chroococcaceae</taxon>
        <taxon>Gloeocapsopsis</taxon>
        <taxon>Gloeocapsopsis dulcis</taxon>
    </lineage>
</organism>
<keyword evidence="4" id="KW-1185">Reference proteome</keyword>
<evidence type="ECO:0000259" key="2">
    <source>
        <dbReference type="PROSITE" id="PS51898"/>
    </source>
</evidence>
<comment type="caution">
    <text evidence="3">The sequence shown here is derived from an EMBL/GenBank/DDBJ whole genome shotgun (WGS) entry which is preliminary data.</text>
</comment>
<proteinExistence type="predicted"/>
<dbReference type="AlphaFoldDB" id="A0A6N8G3Z5"/>
<dbReference type="InterPro" id="IPR002104">
    <property type="entry name" value="Integrase_catalytic"/>
</dbReference>
<name>A0A6N8G3Z5_9CHRO</name>
<dbReference type="EMBL" id="NAPY01000083">
    <property type="protein sequence ID" value="MUL39452.1"/>
    <property type="molecule type" value="Genomic_DNA"/>
</dbReference>
<dbReference type="GO" id="GO:0006310">
    <property type="term" value="P:DNA recombination"/>
    <property type="evidence" value="ECO:0007669"/>
    <property type="project" value="UniProtKB-KW"/>
</dbReference>
<evidence type="ECO:0000256" key="1">
    <source>
        <dbReference type="ARBA" id="ARBA00023172"/>
    </source>
</evidence>
<dbReference type="Proteomes" id="UP000441797">
    <property type="component" value="Unassembled WGS sequence"/>
</dbReference>
<dbReference type="GO" id="GO:0015074">
    <property type="term" value="P:DNA integration"/>
    <property type="evidence" value="ECO:0007669"/>
    <property type="project" value="InterPro"/>
</dbReference>
<reference evidence="3 4" key="1">
    <citation type="journal article" date="2019" name="Front. Microbiol.">
        <title>Genomic Features for Desiccation Tolerance and Sugar Biosynthesis in the Extremophile Gloeocapsopsis sp. UTEX B3054.</title>
        <authorList>
            <person name="Urrejola C."/>
            <person name="Alcorta J."/>
            <person name="Salas L."/>
            <person name="Vasquez M."/>
            <person name="Polz M.F."/>
            <person name="Vicuna R."/>
            <person name="Diez B."/>
        </authorList>
    </citation>
    <scope>NUCLEOTIDE SEQUENCE [LARGE SCALE GENOMIC DNA]</scope>
    <source>
        <strain evidence="3 4">1H9</strain>
    </source>
</reference>
<dbReference type="SUPFAM" id="SSF56349">
    <property type="entry name" value="DNA breaking-rejoining enzymes"/>
    <property type="match status" value="1"/>
</dbReference>
<dbReference type="InterPro" id="IPR011010">
    <property type="entry name" value="DNA_brk_join_enz"/>
</dbReference>
<sequence>MATVNFFGKFKSVASPPKKTPFIERREREFLYLEEVDALTAATEQTRNPIRNQALALLMFGQGLQPVELCWLLWRDLNFAENIIRVARNRTQPNRYQVQAVVNLQPLCPVEVNILQQLQARRTTEWLFVSERQKRLSARLLHHQIQQAGEIAQLPFPVHPYMLRRTGLYYRAALLLASTRISLRQCCLLWNWYRANVAFSVKEKQEYLAISSMQKSAFLIALERMKAFTGIKLYENVIDYLLGAFLLFPRLEAVPHDYWLAPVQWY</sequence>
<dbReference type="PROSITE" id="PS51898">
    <property type="entry name" value="TYR_RECOMBINASE"/>
    <property type="match status" value="1"/>
</dbReference>
<keyword evidence="1" id="KW-0233">DNA recombination</keyword>
<accession>A0A6N8G3Z5</accession>
<evidence type="ECO:0000313" key="3">
    <source>
        <dbReference type="EMBL" id="MUL39452.1"/>
    </source>
</evidence>
<gene>
    <name evidence="3" type="ORF">BWI75_25070</name>
</gene>
<evidence type="ECO:0000313" key="4">
    <source>
        <dbReference type="Proteomes" id="UP000441797"/>
    </source>
</evidence>
<dbReference type="GO" id="GO:0003677">
    <property type="term" value="F:DNA binding"/>
    <property type="evidence" value="ECO:0007669"/>
    <property type="project" value="InterPro"/>
</dbReference>
<dbReference type="InterPro" id="IPR013762">
    <property type="entry name" value="Integrase-like_cat_sf"/>
</dbReference>